<dbReference type="GO" id="GO:0005739">
    <property type="term" value="C:mitochondrion"/>
    <property type="evidence" value="ECO:0007669"/>
    <property type="project" value="UniProtKB-SubCell"/>
</dbReference>
<dbReference type="OrthoDB" id="3512640at2759"/>
<evidence type="ECO:0000256" key="3">
    <source>
        <dbReference type="ARBA" id="ARBA00004173"/>
    </source>
</evidence>
<reference evidence="12" key="1">
    <citation type="journal article" date="2020" name="Mol. Plant Microbe Interact.">
        <title>Genome Sequence of the Biocontrol Agent Coniothyrium minitans strain Conio (IMI 134523).</title>
        <authorList>
            <person name="Patel D."/>
            <person name="Shittu T.A."/>
            <person name="Baroncelli R."/>
            <person name="Muthumeenakshi S."/>
            <person name="Osborne T.H."/>
            <person name="Janganan T.K."/>
            <person name="Sreenivasaprasad S."/>
        </authorList>
    </citation>
    <scope>NUCLEOTIDE SEQUENCE</scope>
    <source>
        <strain evidence="12">Conio</strain>
    </source>
</reference>
<organism evidence="12 13">
    <name type="scientific">Paraphaeosphaeria minitans</name>
    <dbReference type="NCBI Taxonomy" id="565426"/>
    <lineage>
        <taxon>Eukaryota</taxon>
        <taxon>Fungi</taxon>
        <taxon>Dikarya</taxon>
        <taxon>Ascomycota</taxon>
        <taxon>Pezizomycotina</taxon>
        <taxon>Dothideomycetes</taxon>
        <taxon>Pleosporomycetidae</taxon>
        <taxon>Pleosporales</taxon>
        <taxon>Massarineae</taxon>
        <taxon>Didymosphaeriaceae</taxon>
        <taxon>Paraphaeosphaeria</taxon>
    </lineage>
</organism>
<dbReference type="InterPro" id="IPR015424">
    <property type="entry name" value="PyrdxlP-dep_Trfase"/>
</dbReference>
<dbReference type="PROSITE" id="PS00170">
    <property type="entry name" value="CSA_PPIASE_1"/>
    <property type="match status" value="1"/>
</dbReference>
<dbReference type="InterPro" id="IPR002130">
    <property type="entry name" value="Cyclophilin-type_PPIase_dom"/>
</dbReference>
<dbReference type="InterPro" id="IPR015422">
    <property type="entry name" value="PyrdxlP-dep_Trfase_small"/>
</dbReference>
<dbReference type="GO" id="GO:0016846">
    <property type="term" value="F:carbon-sulfur lyase activity"/>
    <property type="evidence" value="ECO:0007669"/>
    <property type="project" value="TreeGrafter"/>
</dbReference>
<proteinExistence type="inferred from homology"/>
<dbReference type="GO" id="GO:0006457">
    <property type="term" value="P:protein folding"/>
    <property type="evidence" value="ECO:0007669"/>
    <property type="project" value="InterPro"/>
</dbReference>
<evidence type="ECO:0000259" key="11">
    <source>
        <dbReference type="PROSITE" id="PS50072"/>
    </source>
</evidence>
<comment type="similarity">
    <text evidence="4">Belongs to the cyclophilin-type PPIase family.</text>
</comment>
<dbReference type="Pfam" id="PF00160">
    <property type="entry name" value="Pro_isomerase"/>
    <property type="match status" value="1"/>
</dbReference>
<evidence type="ECO:0000256" key="8">
    <source>
        <dbReference type="ARBA" id="ARBA00023110"/>
    </source>
</evidence>
<comment type="cofactor">
    <cofactor evidence="2">
        <name>pyridoxal 5'-phosphate</name>
        <dbReference type="ChEBI" id="CHEBI:597326"/>
    </cofactor>
</comment>
<dbReference type="InterPro" id="IPR020892">
    <property type="entry name" value="Cyclophilin-type_PPIase_CS"/>
</dbReference>
<keyword evidence="8" id="KW-0697">Rotamase</keyword>
<evidence type="ECO:0000256" key="9">
    <source>
        <dbReference type="ARBA" id="ARBA00023128"/>
    </source>
</evidence>
<dbReference type="EC" id="5.2.1.8" evidence="5"/>
<dbReference type="PROSITE" id="PS00868">
    <property type="entry name" value="CYS_MET_METAB_PP"/>
    <property type="match status" value="1"/>
</dbReference>
<dbReference type="AlphaFoldDB" id="A0A9P6KNK5"/>
<accession>A0A9P6KNK5</accession>
<dbReference type="GO" id="GO:0003755">
    <property type="term" value="F:peptidyl-prolyl cis-trans isomerase activity"/>
    <property type="evidence" value="ECO:0007669"/>
    <property type="project" value="UniProtKB-KW"/>
</dbReference>
<dbReference type="PANTHER" id="PTHR11808">
    <property type="entry name" value="TRANS-SULFURATION ENZYME FAMILY MEMBER"/>
    <property type="match status" value="1"/>
</dbReference>
<comment type="caution">
    <text evidence="12">The sequence shown here is derived from an EMBL/GenBank/DDBJ whole genome shotgun (WGS) entry which is preliminary data.</text>
</comment>
<dbReference type="Gene3D" id="3.90.1150.10">
    <property type="entry name" value="Aspartate Aminotransferase, domain 1"/>
    <property type="match status" value="1"/>
</dbReference>
<keyword evidence="6" id="KW-0663">Pyridoxal phosphate</keyword>
<dbReference type="SUPFAM" id="SSF53383">
    <property type="entry name" value="PLP-dependent transferases"/>
    <property type="match status" value="1"/>
</dbReference>
<dbReference type="PANTHER" id="PTHR11808:SF35">
    <property type="entry name" value="CYSTATHIONINE GAMMA-SYNTHASE (AFU_ORTHOLOGUE AFUA_7G01590)"/>
    <property type="match status" value="1"/>
</dbReference>
<evidence type="ECO:0000256" key="4">
    <source>
        <dbReference type="ARBA" id="ARBA00007365"/>
    </source>
</evidence>
<dbReference type="Gene3D" id="3.40.640.10">
    <property type="entry name" value="Type I PLP-dependent aspartate aminotransferase-like (Major domain)"/>
    <property type="match status" value="1"/>
</dbReference>
<comment type="subcellular location">
    <subcellularLocation>
        <location evidence="3">Mitochondrion</location>
    </subcellularLocation>
</comment>
<keyword evidence="7" id="KW-0809">Transit peptide</keyword>
<dbReference type="PROSITE" id="PS50072">
    <property type="entry name" value="CSA_PPIASE_2"/>
    <property type="match status" value="1"/>
</dbReference>
<dbReference type="PRINTS" id="PR00153">
    <property type="entry name" value="CSAPPISMRASE"/>
</dbReference>
<dbReference type="Proteomes" id="UP000756921">
    <property type="component" value="Unassembled WGS sequence"/>
</dbReference>
<evidence type="ECO:0000256" key="6">
    <source>
        <dbReference type="ARBA" id="ARBA00022898"/>
    </source>
</evidence>
<dbReference type="GO" id="GO:0019346">
    <property type="term" value="P:transsulfuration"/>
    <property type="evidence" value="ECO:0007669"/>
    <property type="project" value="InterPro"/>
</dbReference>
<keyword evidence="9" id="KW-0496">Mitochondrion</keyword>
<feature type="domain" description="PPIase cyclophilin-type" evidence="11">
    <location>
        <begin position="63"/>
        <end position="218"/>
    </location>
</feature>
<keyword evidence="13" id="KW-1185">Reference proteome</keyword>
<dbReference type="FunFam" id="2.40.100.10:FF:000032">
    <property type="entry name" value="Peptidyl-prolyl cis-trans isomerase"/>
    <property type="match status" value="1"/>
</dbReference>
<dbReference type="InterPro" id="IPR029000">
    <property type="entry name" value="Cyclophilin-like_dom_sf"/>
</dbReference>
<evidence type="ECO:0000313" key="13">
    <source>
        <dbReference type="Proteomes" id="UP000756921"/>
    </source>
</evidence>
<evidence type="ECO:0000256" key="5">
    <source>
        <dbReference type="ARBA" id="ARBA00013194"/>
    </source>
</evidence>
<evidence type="ECO:0000256" key="7">
    <source>
        <dbReference type="ARBA" id="ARBA00022946"/>
    </source>
</evidence>
<sequence>MPHHALRTSTSLLSAFRSSQPSTLRAPLNKRFFTPSANIMAIKTYFDVSWYGPEVQVNSNGDITSKGAEEDQSGRINFELFDDVVPKTAENFRALCTGEKGFGYSGSKFHRVIPQFMLQGGDFTRGNGTGGKSIYGEKFSDENFKLKHDKPFLLSMANAGPNTNGSQFFVTTVVTSWLDGKHVVFGRVPAGDVESMKIVRAIPAWPRLASIAAPHHAIRSCRHRPCHSRSHHPRPIHLLDAIFGMAAHLGQFTMSRPLSAATAAVHADDHINVLTDVAPAIHTSTTFRYPRNHADLQPVPASSSDFFPALQTPLVYSRLASANINRLETVLAPLIFPGTPEPELELLANHVVSYSSGLSAFHALLVNVVPKVIAISEGYHGCHGVIGLHRKMHGVRTVDLHADEKAWDEAGLGEGDIVHLETPLNPTGEAFEIQKYADRAHKRGALLSVDATFGPPGLQDPFAWGADVVMHSGTKYIGGHSDILCGILAVKKGEEGYKRAGKLREERLFMGSVLGSLEGWLGVRSLRTLELRVQRQSSNATKLVAWLSEALNGNGQGSDAVKKVVANVTHASLQTADFPWLKKQMPNGFGPVFSFYMKTPDLARQLPSHLRLFHHATSLGGVESLIEWRRMSDSGVDERLLRVSVGVESWEDLRDDFIQAFEELGAGNKGGNGVRVDVQTGGEGAKMEGGGDGAV</sequence>
<dbReference type="InterPro" id="IPR015421">
    <property type="entry name" value="PyrdxlP-dep_Trfase_major"/>
</dbReference>
<evidence type="ECO:0000256" key="10">
    <source>
        <dbReference type="ARBA" id="ARBA00023235"/>
    </source>
</evidence>
<name>A0A9P6KNK5_9PLEO</name>
<comment type="catalytic activity">
    <reaction evidence="1">
        <text>[protein]-peptidylproline (omega=180) = [protein]-peptidylproline (omega=0)</text>
        <dbReference type="Rhea" id="RHEA:16237"/>
        <dbReference type="Rhea" id="RHEA-COMP:10747"/>
        <dbReference type="Rhea" id="RHEA-COMP:10748"/>
        <dbReference type="ChEBI" id="CHEBI:83833"/>
        <dbReference type="ChEBI" id="CHEBI:83834"/>
        <dbReference type="EC" id="5.2.1.8"/>
    </reaction>
</comment>
<evidence type="ECO:0000256" key="1">
    <source>
        <dbReference type="ARBA" id="ARBA00000971"/>
    </source>
</evidence>
<protein>
    <recommendedName>
        <fullName evidence="5">peptidylprolyl isomerase</fullName>
        <ecNumber evidence="5">5.2.1.8</ecNumber>
    </recommendedName>
</protein>
<dbReference type="InterPro" id="IPR000277">
    <property type="entry name" value="Cys/Met-Metab_PyrdxlP-dep_enz"/>
</dbReference>
<keyword evidence="10" id="KW-0413">Isomerase</keyword>
<gene>
    <name evidence="12" type="ORF">PMIN01_09512</name>
</gene>
<dbReference type="Pfam" id="PF01053">
    <property type="entry name" value="Cys_Met_Meta_PP"/>
    <property type="match status" value="1"/>
</dbReference>
<dbReference type="InterPro" id="IPR054542">
    <property type="entry name" value="Cys_met_metab_PP"/>
</dbReference>
<dbReference type="Gene3D" id="2.40.100.10">
    <property type="entry name" value="Cyclophilin-like"/>
    <property type="match status" value="1"/>
</dbReference>
<dbReference type="FunFam" id="3.40.640.10:FF:000072">
    <property type="entry name" value="Putative cystathionine beta-lyase"/>
    <property type="match status" value="1"/>
</dbReference>
<dbReference type="FunFam" id="3.90.1150.10:FF:000066">
    <property type="entry name" value="Putative cystathionine beta-lyase"/>
    <property type="match status" value="1"/>
</dbReference>
<dbReference type="SUPFAM" id="SSF50891">
    <property type="entry name" value="Cyclophilin-like"/>
    <property type="match status" value="1"/>
</dbReference>
<evidence type="ECO:0000256" key="2">
    <source>
        <dbReference type="ARBA" id="ARBA00001933"/>
    </source>
</evidence>
<evidence type="ECO:0000313" key="12">
    <source>
        <dbReference type="EMBL" id="KAF9732654.1"/>
    </source>
</evidence>
<dbReference type="EMBL" id="WJXW01000010">
    <property type="protein sequence ID" value="KAF9732654.1"/>
    <property type="molecule type" value="Genomic_DNA"/>
</dbReference>
<dbReference type="GO" id="GO:0030170">
    <property type="term" value="F:pyridoxal phosphate binding"/>
    <property type="evidence" value="ECO:0007669"/>
    <property type="project" value="InterPro"/>
</dbReference>